<evidence type="ECO:0000256" key="3">
    <source>
        <dbReference type="ARBA" id="ARBA00013190"/>
    </source>
</evidence>
<dbReference type="Gene3D" id="3.40.50.720">
    <property type="entry name" value="NAD(P)-binding Rossmann-like Domain"/>
    <property type="match status" value="1"/>
</dbReference>
<comment type="cofactor">
    <cofactor evidence="1 9">
        <name>Zn(2+)</name>
        <dbReference type="ChEBI" id="CHEBI:29105"/>
    </cofactor>
</comment>
<dbReference type="GO" id="GO:0005737">
    <property type="term" value="C:cytoplasm"/>
    <property type="evidence" value="ECO:0007669"/>
    <property type="project" value="TreeGrafter"/>
</dbReference>
<sequence>MKAWQFTGIREPLKLIEIEDPVPGPGEVGIDVHAVGLCHSDVGVLEGVTTASLGKIPIILGHEIAGVVNAVGEGVTDFAVGDRVCVRAGADSPGAATDGGYAEKTVSKADFVVKLPDSIPFTVGAAATDAGMTSHHAVIGTGGVKAGDRVGIVGAGGLGMIGLQIAQAAGAKVYVAEPRESARQVAQKYGVEKCVADVSELAGEELDVVVDFAGFSTTTAGALNAVKAGGTVVLAGLGAPETTFPTLTLVVRTIRLLGTLGGEREDVKRVLEYVDQGKVEFTLTEISFDEIPDGLQKLEEGKVDGRLVAKIRD</sequence>
<evidence type="ECO:0000256" key="2">
    <source>
        <dbReference type="ARBA" id="ARBA00008072"/>
    </source>
</evidence>
<name>A0A5N5V2N9_MYCPH</name>
<dbReference type="SMART" id="SM00829">
    <property type="entry name" value="PKS_ER"/>
    <property type="match status" value="1"/>
</dbReference>
<feature type="domain" description="Enoyl reductase (ER)" evidence="10">
    <location>
        <begin position="8"/>
        <end position="309"/>
    </location>
</feature>
<gene>
    <name evidence="11" type="ORF">MPHL21000_16620</name>
</gene>
<dbReference type="RefSeq" id="WP_061482164.1">
    <property type="nucleotide sequence ID" value="NZ_ANBO01000012.1"/>
</dbReference>
<dbReference type="EMBL" id="ANBP01000023">
    <property type="protein sequence ID" value="KAB7754760.1"/>
    <property type="molecule type" value="Genomic_DNA"/>
</dbReference>
<comment type="similarity">
    <text evidence="2 9">Belongs to the zinc-containing alcohol dehydrogenase family.</text>
</comment>
<dbReference type="InterPro" id="IPR036291">
    <property type="entry name" value="NAD(P)-bd_dom_sf"/>
</dbReference>
<organism evidence="11 12">
    <name type="scientific">Mycolicibacterium phlei DSM 43239 = CCUG 21000</name>
    <dbReference type="NCBI Taxonomy" id="1226750"/>
    <lineage>
        <taxon>Bacteria</taxon>
        <taxon>Bacillati</taxon>
        <taxon>Actinomycetota</taxon>
        <taxon>Actinomycetes</taxon>
        <taxon>Mycobacteriales</taxon>
        <taxon>Mycobacteriaceae</taxon>
        <taxon>Mycolicibacterium</taxon>
    </lineage>
</organism>
<dbReference type="PROSITE" id="PS00059">
    <property type="entry name" value="ADH_ZINC"/>
    <property type="match status" value="1"/>
</dbReference>
<dbReference type="EC" id="1.1.1.1" evidence="3"/>
<dbReference type="CDD" id="cd08254">
    <property type="entry name" value="hydroxyacyl_CoA_DH"/>
    <property type="match status" value="1"/>
</dbReference>
<keyword evidence="4 9" id="KW-0479">Metal-binding</keyword>
<dbReference type="GeneID" id="74305281"/>
<dbReference type="PANTHER" id="PTHR42940">
    <property type="entry name" value="ALCOHOL DEHYDROGENASE 1-RELATED"/>
    <property type="match status" value="1"/>
</dbReference>
<keyword evidence="12" id="KW-1185">Reference proteome</keyword>
<comment type="catalytic activity">
    <reaction evidence="7">
        <text>a secondary alcohol + NAD(+) = a ketone + NADH + H(+)</text>
        <dbReference type="Rhea" id="RHEA:10740"/>
        <dbReference type="ChEBI" id="CHEBI:15378"/>
        <dbReference type="ChEBI" id="CHEBI:17087"/>
        <dbReference type="ChEBI" id="CHEBI:35681"/>
        <dbReference type="ChEBI" id="CHEBI:57540"/>
        <dbReference type="ChEBI" id="CHEBI:57945"/>
        <dbReference type="EC" id="1.1.1.1"/>
    </reaction>
</comment>
<dbReference type="AlphaFoldDB" id="A0A5N5V2N9"/>
<comment type="caution">
    <text evidence="11">The sequence shown here is derived from an EMBL/GenBank/DDBJ whole genome shotgun (WGS) entry which is preliminary data.</text>
</comment>
<dbReference type="GO" id="GO:0008270">
    <property type="term" value="F:zinc ion binding"/>
    <property type="evidence" value="ECO:0007669"/>
    <property type="project" value="InterPro"/>
</dbReference>
<dbReference type="PANTHER" id="PTHR42940:SF8">
    <property type="entry name" value="VACUOLAR PROTEIN SORTING-ASSOCIATED PROTEIN 11"/>
    <property type="match status" value="1"/>
</dbReference>
<dbReference type="SUPFAM" id="SSF50129">
    <property type="entry name" value="GroES-like"/>
    <property type="match status" value="1"/>
</dbReference>
<evidence type="ECO:0000256" key="1">
    <source>
        <dbReference type="ARBA" id="ARBA00001947"/>
    </source>
</evidence>
<proteinExistence type="inferred from homology"/>
<dbReference type="InterPro" id="IPR013154">
    <property type="entry name" value="ADH-like_N"/>
</dbReference>
<dbReference type="Pfam" id="PF00107">
    <property type="entry name" value="ADH_zinc_N"/>
    <property type="match status" value="1"/>
</dbReference>
<evidence type="ECO:0000256" key="9">
    <source>
        <dbReference type="RuleBase" id="RU361277"/>
    </source>
</evidence>
<evidence type="ECO:0000256" key="7">
    <source>
        <dbReference type="ARBA" id="ARBA00049164"/>
    </source>
</evidence>
<protein>
    <recommendedName>
        <fullName evidence="3">alcohol dehydrogenase</fullName>
        <ecNumber evidence="3">1.1.1.1</ecNumber>
    </recommendedName>
</protein>
<dbReference type="InterPro" id="IPR011032">
    <property type="entry name" value="GroES-like_sf"/>
</dbReference>
<dbReference type="InterPro" id="IPR013149">
    <property type="entry name" value="ADH-like_C"/>
</dbReference>
<evidence type="ECO:0000259" key="10">
    <source>
        <dbReference type="SMART" id="SM00829"/>
    </source>
</evidence>
<evidence type="ECO:0000256" key="8">
    <source>
        <dbReference type="ARBA" id="ARBA00049243"/>
    </source>
</evidence>
<dbReference type="SUPFAM" id="SSF51735">
    <property type="entry name" value="NAD(P)-binding Rossmann-fold domains"/>
    <property type="match status" value="1"/>
</dbReference>
<dbReference type="Gene3D" id="3.90.180.10">
    <property type="entry name" value="Medium-chain alcohol dehydrogenases, catalytic domain"/>
    <property type="match status" value="2"/>
</dbReference>
<dbReference type="Pfam" id="PF08240">
    <property type="entry name" value="ADH_N"/>
    <property type="match status" value="1"/>
</dbReference>
<evidence type="ECO:0000256" key="5">
    <source>
        <dbReference type="ARBA" id="ARBA00022833"/>
    </source>
</evidence>
<dbReference type="GO" id="GO:0004022">
    <property type="term" value="F:alcohol dehydrogenase (NAD+) activity"/>
    <property type="evidence" value="ECO:0007669"/>
    <property type="project" value="UniProtKB-EC"/>
</dbReference>
<reference evidence="11 12" key="1">
    <citation type="submission" date="2012-10" db="EMBL/GenBank/DDBJ databases">
        <title>The draft sequence of the Mycobacterium pheli genome.</title>
        <authorList>
            <person name="Pettersson B.M.F."/>
            <person name="Das S."/>
            <person name="Dasgupta S."/>
            <person name="Bhattacharya A."/>
            <person name="Kirsebom L.A."/>
        </authorList>
    </citation>
    <scope>NUCLEOTIDE SEQUENCE [LARGE SCALE GENOMIC DNA]</scope>
    <source>
        <strain evidence="11 12">CCUG 21000</strain>
    </source>
</reference>
<keyword evidence="6" id="KW-0560">Oxidoreductase</keyword>
<comment type="catalytic activity">
    <reaction evidence="8">
        <text>a primary alcohol + NAD(+) = an aldehyde + NADH + H(+)</text>
        <dbReference type="Rhea" id="RHEA:10736"/>
        <dbReference type="ChEBI" id="CHEBI:15378"/>
        <dbReference type="ChEBI" id="CHEBI:15734"/>
        <dbReference type="ChEBI" id="CHEBI:17478"/>
        <dbReference type="ChEBI" id="CHEBI:57540"/>
        <dbReference type="ChEBI" id="CHEBI:57945"/>
        <dbReference type="EC" id="1.1.1.1"/>
    </reaction>
</comment>
<evidence type="ECO:0000313" key="12">
    <source>
        <dbReference type="Proteomes" id="UP000325690"/>
    </source>
</evidence>
<keyword evidence="5 9" id="KW-0862">Zinc</keyword>
<accession>A0A5N5V2N9</accession>
<evidence type="ECO:0000256" key="6">
    <source>
        <dbReference type="ARBA" id="ARBA00023002"/>
    </source>
</evidence>
<evidence type="ECO:0000313" key="11">
    <source>
        <dbReference type="EMBL" id="KAB7754760.1"/>
    </source>
</evidence>
<dbReference type="InterPro" id="IPR020843">
    <property type="entry name" value="ER"/>
</dbReference>
<evidence type="ECO:0000256" key="4">
    <source>
        <dbReference type="ARBA" id="ARBA00022723"/>
    </source>
</evidence>
<dbReference type="Proteomes" id="UP000325690">
    <property type="component" value="Unassembled WGS sequence"/>
</dbReference>
<dbReference type="InterPro" id="IPR002328">
    <property type="entry name" value="ADH_Zn_CS"/>
</dbReference>